<evidence type="ECO:0000313" key="2">
    <source>
        <dbReference type="EMBL" id="EZF49370.1"/>
    </source>
</evidence>
<protein>
    <submittedName>
        <fullName evidence="2">Uncharacterized protein</fullName>
    </submittedName>
</protein>
<organism evidence="2">
    <name type="scientific">Trichophyton rubrum CBS 288.86</name>
    <dbReference type="NCBI Taxonomy" id="1215330"/>
    <lineage>
        <taxon>Eukaryota</taxon>
        <taxon>Fungi</taxon>
        <taxon>Dikarya</taxon>
        <taxon>Ascomycota</taxon>
        <taxon>Pezizomycotina</taxon>
        <taxon>Eurotiomycetes</taxon>
        <taxon>Eurotiomycetidae</taxon>
        <taxon>Onygenales</taxon>
        <taxon>Arthrodermataceae</taxon>
        <taxon>Trichophyton</taxon>
    </lineage>
</organism>
<name>A0A022VTG0_TRIRU</name>
<dbReference type="AlphaFoldDB" id="A0A022VTG0"/>
<dbReference type="EMBL" id="KK207904">
    <property type="protein sequence ID" value="EZF49370.1"/>
    <property type="molecule type" value="Genomic_DNA"/>
</dbReference>
<dbReference type="HOGENOM" id="CLU_2086530_0_0_1"/>
<dbReference type="Proteomes" id="UP000023758">
    <property type="component" value="Unassembled WGS sequence"/>
</dbReference>
<proteinExistence type="predicted"/>
<sequence>MLYATLSFHVVAIQQPCGGGEAGKAAVTSAIQDGTKSLFAFPKRTSGGWQQILQGGWRAGERGEKRGSEGAQREASARRLGVKQLERSQRRRGKSGEEDGTYMEIKAEFIGPGDRRD</sequence>
<feature type="region of interest" description="Disordered" evidence="1">
    <location>
        <begin position="54"/>
        <end position="117"/>
    </location>
</feature>
<feature type="compositionally biased region" description="Basic and acidic residues" evidence="1">
    <location>
        <begin position="59"/>
        <end position="77"/>
    </location>
</feature>
<evidence type="ECO:0000256" key="1">
    <source>
        <dbReference type="SAM" id="MobiDB-lite"/>
    </source>
</evidence>
<reference evidence="2" key="1">
    <citation type="submission" date="2014-02" db="EMBL/GenBank/DDBJ databases">
        <title>The Genome Sequence of Trichophyton rubrum (morphotype fischeri) CBS 288.86.</title>
        <authorList>
            <consortium name="The Broad Institute Genomics Platform"/>
            <person name="Cuomo C.A."/>
            <person name="White T.C."/>
            <person name="Graser Y."/>
            <person name="Martinez-Rossi N."/>
            <person name="Heitman J."/>
            <person name="Young S.K."/>
            <person name="Zeng Q."/>
            <person name="Gargeya S."/>
            <person name="Abouelleil A."/>
            <person name="Alvarado L."/>
            <person name="Chapman S.B."/>
            <person name="Gainer-Dewar J."/>
            <person name="Goldberg J."/>
            <person name="Griggs A."/>
            <person name="Gujja S."/>
            <person name="Hansen M."/>
            <person name="Howarth C."/>
            <person name="Imamovic A."/>
            <person name="Larimer J."/>
            <person name="Martinez D."/>
            <person name="Murphy C."/>
            <person name="Pearson M.D."/>
            <person name="Persinoti G."/>
            <person name="Poon T."/>
            <person name="Priest M."/>
            <person name="Roberts A.D."/>
            <person name="Saif S."/>
            <person name="Shea T.D."/>
            <person name="Sykes S.N."/>
            <person name="Wortman J."/>
            <person name="Nusbaum C."/>
            <person name="Birren B."/>
        </authorList>
    </citation>
    <scope>NUCLEOTIDE SEQUENCE [LARGE SCALE GENOMIC DNA]</scope>
    <source>
        <strain evidence="2">CBS 288.86</strain>
    </source>
</reference>
<accession>A0A022VTG0</accession>
<gene>
    <name evidence="2" type="ORF">H103_07072</name>
</gene>